<dbReference type="Proteomes" id="UP001143304">
    <property type="component" value="Unassembled WGS sequence"/>
</dbReference>
<dbReference type="NCBIfam" id="NF008437">
    <property type="entry name" value="PRK11280.1"/>
    <property type="match status" value="1"/>
</dbReference>
<comment type="subcellular location">
    <subcellularLocation>
        <location evidence="1">Membrane</location>
    </subcellularLocation>
</comment>
<dbReference type="InterPro" id="IPR008816">
    <property type="entry name" value="Gly_zipper_2TM_dom"/>
</dbReference>
<evidence type="ECO:0000256" key="2">
    <source>
        <dbReference type="ARBA" id="ARBA00023136"/>
    </source>
</evidence>
<reference evidence="4" key="1">
    <citation type="submission" date="2019-02" db="EMBL/GenBank/DDBJ databases">
        <authorList>
            <person name="Li S.-H."/>
        </authorList>
    </citation>
    <scope>NUCLEOTIDE SEQUENCE</scope>
    <source>
        <strain evidence="4">IMCC11814</strain>
    </source>
</reference>
<dbReference type="Pfam" id="PF05433">
    <property type="entry name" value="Rick_17kDa_Anti"/>
    <property type="match status" value="1"/>
</dbReference>
<name>A0ABT3T1V2_9GAMM</name>
<dbReference type="EMBL" id="SHNO01000001">
    <property type="protein sequence ID" value="MCX2976084.1"/>
    <property type="molecule type" value="Genomic_DNA"/>
</dbReference>
<dbReference type="InterPro" id="IPR051407">
    <property type="entry name" value="Bact_OM_lipoprot/Surf_antigen"/>
</dbReference>
<evidence type="ECO:0000256" key="1">
    <source>
        <dbReference type="ARBA" id="ARBA00004370"/>
    </source>
</evidence>
<protein>
    <submittedName>
        <fullName evidence="4">Glycine zipper 2TM domain-containing protein</fullName>
    </submittedName>
</protein>
<evidence type="ECO:0000259" key="3">
    <source>
        <dbReference type="Pfam" id="PF05433"/>
    </source>
</evidence>
<evidence type="ECO:0000313" key="5">
    <source>
        <dbReference type="Proteomes" id="UP001143304"/>
    </source>
</evidence>
<keyword evidence="5" id="KW-1185">Reference proteome</keyword>
<feature type="domain" description="Glycine zipper 2TM" evidence="3">
    <location>
        <begin position="68"/>
        <end position="106"/>
    </location>
</feature>
<sequence>MSTVMIFGVGIAVALAGVAGYRSMSGPDYARVVSVIPVIETVKNPREECRDEVVTRQKPVKDKHQITGTVIGAVAGGVLGNALGGGGKNTGAKIAGAAVGGYAGNKTHEKIQTNNTYESTERVCNTVIDSAERTVGYDVKYLIGETLGAVRMDHDPGDTIPLKDGKINLSRGPALSGS</sequence>
<dbReference type="PANTHER" id="PTHR35603:SF2">
    <property type="entry name" value="OUTER MEMBRANE LIPOPROTEIN"/>
    <property type="match status" value="1"/>
</dbReference>
<dbReference type="PANTHER" id="PTHR35603">
    <property type="match status" value="1"/>
</dbReference>
<gene>
    <name evidence="4" type="ORF">EYC82_01770</name>
</gene>
<organism evidence="4 5">
    <name type="scientific">Candidatus Marimicrobium litorale</name>
    <dbReference type="NCBI Taxonomy" id="2518991"/>
    <lineage>
        <taxon>Bacteria</taxon>
        <taxon>Pseudomonadati</taxon>
        <taxon>Pseudomonadota</taxon>
        <taxon>Gammaproteobacteria</taxon>
        <taxon>Cellvibrionales</taxon>
        <taxon>Halieaceae</taxon>
        <taxon>Marimicrobium</taxon>
    </lineage>
</organism>
<accession>A0ABT3T1V2</accession>
<comment type="caution">
    <text evidence="4">The sequence shown here is derived from an EMBL/GenBank/DDBJ whole genome shotgun (WGS) entry which is preliminary data.</text>
</comment>
<proteinExistence type="predicted"/>
<keyword evidence="2" id="KW-0472">Membrane</keyword>
<evidence type="ECO:0000313" key="4">
    <source>
        <dbReference type="EMBL" id="MCX2976084.1"/>
    </source>
</evidence>